<keyword evidence="3" id="KW-1185">Reference proteome</keyword>
<proteinExistence type="predicted"/>
<feature type="transmembrane region" description="Helical" evidence="1">
    <location>
        <begin position="12"/>
        <end position="28"/>
    </location>
</feature>
<comment type="caution">
    <text evidence="2">The sequence shown here is derived from an EMBL/GenBank/DDBJ whole genome shotgun (WGS) entry which is preliminary data.</text>
</comment>
<protein>
    <submittedName>
        <fullName evidence="2">Uncharacterized protein</fullName>
    </submittedName>
</protein>
<name>A0A2K4YB77_9MYCO</name>
<keyword evidence="1" id="KW-0472">Membrane</keyword>
<evidence type="ECO:0000313" key="3">
    <source>
        <dbReference type="Proteomes" id="UP000236318"/>
    </source>
</evidence>
<evidence type="ECO:0000313" key="2">
    <source>
        <dbReference type="EMBL" id="SOX54034.1"/>
    </source>
</evidence>
<reference evidence="2" key="1">
    <citation type="submission" date="2018-01" db="EMBL/GenBank/DDBJ databases">
        <authorList>
            <consortium name="Urmite Genomes"/>
        </authorList>
    </citation>
    <scope>NUCLEOTIDE SEQUENCE [LARGE SCALE GENOMIC DNA]</scope>
    <source>
        <strain evidence="2">AFP003</strain>
    </source>
</reference>
<dbReference type="Proteomes" id="UP000236318">
    <property type="component" value="Unassembled WGS sequence"/>
</dbReference>
<keyword evidence="1" id="KW-1133">Transmembrane helix</keyword>
<feature type="transmembrane region" description="Helical" evidence="1">
    <location>
        <begin position="34"/>
        <end position="52"/>
    </location>
</feature>
<sequence length="64" mass="7059">VKKARPLYSPQFYTGLAALFLALLVLNACTHGTMLGLISTGGLTVLMTYIAYRAWSRKRRATDP</sequence>
<dbReference type="EMBL" id="FXEG02000003">
    <property type="protein sequence ID" value="SOX54034.1"/>
    <property type="molecule type" value="Genomic_DNA"/>
</dbReference>
<accession>A0A2K4YB77</accession>
<dbReference type="AlphaFoldDB" id="A0A2K4YB77"/>
<organism evidence="2 3">
    <name type="scientific">Mycobacterium ahvazicum</name>
    <dbReference type="NCBI Taxonomy" id="1964395"/>
    <lineage>
        <taxon>Bacteria</taxon>
        <taxon>Bacillati</taxon>
        <taxon>Actinomycetota</taxon>
        <taxon>Actinomycetes</taxon>
        <taxon>Mycobacteriales</taxon>
        <taxon>Mycobacteriaceae</taxon>
        <taxon>Mycobacterium</taxon>
        <taxon>Mycobacterium simiae complex</taxon>
    </lineage>
</organism>
<gene>
    <name evidence="2" type="ORF">MAAFP003_2710</name>
</gene>
<feature type="non-terminal residue" evidence="2">
    <location>
        <position position="1"/>
    </location>
</feature>
<keyword evidence="1" id="KW-0812">Transmembrane</keyword>
<evidence type="ECO:0000256" key="1">
    <source>
        <dbReference type="SAM" id="Phobius"/>
    </source>
</evidence>